<evidence type="ECO:0000313" key="5">
    <source>
        <dbReference type="Proteomes" id="UP000324611"/>
    </source>
</evidence>
<evidence type="ECO:0000256" key="1">
    <source>
        <dbReference type="ARBA" id="ARBA00022553"/>
    </source>
</evidence>
<dbReference type="RefSeq" id="WP_149841536.1">
    <property type="nucleotide sequence ID" value="NZ_VUOC01000004.1"/>
</dbReference>
<dbReference type="InterPro" id="IPR050595">
    <property type="entry name" value="Bact_response_regulator"/>
</dbReference>
<sequence length="119" mass="13260">MNKSILIIEKNIENILFYRKILIGAGYKVHYISSDIQLLKYNFAIPDLFIINSRFLTLSAGEICQHLKGNAQLSNIPIVIISGVLELEALAMQCGATAFMGKPFVVEQFLALIQRCLGT</sequence>
<organism evidence="4 5">
    <name type="scientific">Chitinophaga agrisoli</name>
    <dbReference type="NCBI Taxonomy" id="2607653"/>
    <lineage>
        <taxon>Bacteria</taxon>
        <taxon>Pseudomonadati</taxon>
        <taxon>Bacteroidota</taxon>
        <taxon>Chitinophagia</taxon>
        <taxon>Chitinophagales</taxon>
        <taxon>Chitinophagaceae</taxon>
        <taxon>Chitinophaga</taxon>
    </lineage>
</organism>
<dbReference type="SMART" id="SM00448">
    <property type="entry name" value="REC"/>
    <property type="match status" value="1"/>
</dbReference>
<dbReference type="InterPro" id="IPR001789">
    <property type="entry name" value="Sig_transdc_resp-reg_receiver"/>
</dbReference>
<protein>
    <submittedName>
        <fullName evidence="4">Response regulator</fullName>
    </submittedName>
</protein>
<keyword evidence="1 2" id="KW-0597">Phosphoprotein</keyword>
<gene>
    <name evidence="4" type="ORF">F0L74_29830</name>
</gene>
<evidence type="ECO:0000256" key="2">
    <source>
        <dbReference type="PROSITE-ProRule" id="PRU00169"/>
    </source>
</evidence>
<name>A0A5B2VNR3_9BACT</name>
<proteinExistence type="predicted"/>
<dbReference type="Proteomes" id="UP000324611">
    <property type="component" value="Unassembled WGS sequence"/>
</dbReference>
<dbReference type="AlphaFoldDB" id="A0A5B2VNR3"/>
<dbReference type="Gene3D" id="3.40.50.2300">
    <property type="match status" value="1"/>
</dbReference>
<evidence type="ECO:0000313" key="4">
    <source>
        <dbReference type="EMBL" id="KAA2240358.1"/>
    </source>
</evidence>
<dbReference type="PANTHER" id="PTHR44591">
    <property type="entry name" value="STRESS RESPONSE REGULATOR PROTEIN 1"/>
    <property type="match status" value="1"/>
</dbReference>
<dbReference type="InterPro" id="IPR011006">
    <property type="entry name" value="CheY-like_superfamily"/>
</dbReference>
<keyword evidence="5" id="KW-1185">Reference proteome</keyword>
<reference evidence="4 5" key="1">
    <citation type="submission" date="2019-09" db="EMBL/GenBank/DDBJ databases">
        <title>Chitinophaga ginsengihumi sp. nov., isolated from soil of ginseng rhizosphere.</title>
        <authorList>
            <person name="Lee J."/>
        </authorList>
    </citation>
    <scope>NUCLEOTIDE SEQUENCE [LARGE SCALE GENOMIC DNA]</scope>
    <source>
        <strain evidence="4 5">BN140078</strain>
    </source>
</reference>
<dbReference type="PROSITE" id="PS50110">
    <property type="entry name" value="RESPONSE_REGULATORY"/>
    <property type="match status" value="1"/>
</dbReference>
<dbReference type="GO" id="GO:0000160">
    <property type="term" value="P:phosphorelay signal transduction system"/>
    <property type="evidence" value="ECO:0007669"/>
    <property type="project" value="InterPro"/>
</dbReference>
<dbReference type="SUPFAM" id="SSF52172">
    <property type="entry name" value="CheY-like"/>
    <property type="match status" value="1"/>
</dbReference>
<evidence type="ECO:0000259" key="3">
    <source>
        <dbReference type="PROSITE" id="PS50110"/>
    </source>
</evidence>
<reference evidence="4 5" key="2">
    <citation type="submission" date="2019-09" db="EMBL/GenBank/DDBJ databases">
        <authorList>
            <person name="Jin C."/>
        </authorList>
    </citation>
    <scope>NUCLEOTIDE SEQUENCE [LARGE SCALE GENOMIC DNA]</scope>
    <source>
        <strain evidence="4 5">BN140078</strain>
    </source>
</reference>
<feature type="modified residue" description="4-aspartylphosphate" evidence="2">
    <location>
        <position position="47"/>
    </location>
</feature>
<dbReference type="PANTHER" id="PTHR44591:SF23">
    <property type="entry name" value="CHEY SUBFAMILY"/>
    <property type="match status" value="1"/>
</dbReference>
<comment type="caution">
    <text evidence="4">The sequence shown here is derived from an EMBL/GenBank/DDBJ whole genome shotgun (WGS) entry which is preliminary data.</text>
</comment>
<feature type="domain" description="Response regulatory" evidence="3">
    <location>
        <begin position="4"/>
        <end position="117"/>
    </location>
</feature>
<accession>A0A5B2VNR3</accession>
<dbReference type="EMBL" id="VUOC01000004">
    <property type="protein sequence ID" value="KAA2240358.1"/>
    <property type="molecule type" value="Genomic_DNA"/>
</dbReference>